<dbReference type="Pfam" id="PF26013">
    <property type="entry name" value="DUF8004"/>
    <property type="match status" value="1"/>
</dbReference>
<dbReference type="PANTHER" id="PTHR39601">
    <property type="entry name" value="CHORIOGENIN HMINOR"/>
    <property type="match status" value="1"/>
</dbReference>
<evidence type="ECO:0000313" key="3">
    <source>
        <dbReference type="Proteomes" id="UP000800097"/>
    </source>
</evidence>
<dbReference type="InterPro" id="IPR058317">
    <property type="entry name" value="DUF8004"/>
</dbReference>
<sequence length="405" mass="46154">MLTTLQAEIQVMYDLDHNHDSRSSRDRSVQMIVKYLIQRGFDDVRNNIKNALALLAWSEQENVKWRQGYLESFVHLAGVMSPQMEELADFKRLSMVTRRNLAIAAKSLQVRIMETEQKLSSFDFSEFWVDDVNIKGAGSAVHQSYTAFRHLLIGYVTRTYGNWPPTPSQTWLNRKLLLALQQDFGGLYDYLVDRDIIWDSAEERPGRKWEMVNPRNTEFRADSDHLSLTDLLVQFDNRHAYLHIPHPYPLLPKEIPAMGGKGIERKKGLFGGLKKQKVDKNGGGEADVKAQLQLSIMFGDATNVQKADVEFNAGNTLIDSFERFELSSSTAAPSISPRDARLGRWILLYGILQVLSTLSVDVRDLKWTQGVNYFLCADLKRCPEWVVGADGQKHMEAVEASQLRS</sequence>
<feature type="domain" description="DUF8004" evidence="1">
    <location>
        <begin position="30"/>
        <end position="124"/>
    </location>
</feature>
<dbReference type="AlphaFoldDB" id="A0A6A6JET5"/>
<evidence type="ECO:0000313" key="2">
    <source>
        <dbReference type="EMBL" id="KAF2273689.1"/>
    </source>
</evidence>
<reference evidence="2" key="1">
    <citation type="journal article" date="2020" name="Stud. Mycol.">
        <title>101 Dothideomycetes genomes: a test case for predicting lifestyles and emergence of pathogens.</title>
        <authorList>
            <person name="Haridas S."/>
            <person name="Albert R."/>
            <person name="Binder M."/>
            <person name="Bloem J."/>
            <person name="Labutti K."/>
            <person name="Salamov A."/>
            <person name="Andreopoulos B."/>
            <person name="Baker S."/>
            <person name="Barry K."/>
            <person name="Bills G."/>
            <person name="Bluhm B."/>
            <person name="Cannon C."/>
            <person name="Castanera R."/>
            <person name="Culley D."/>
            <person name="Daum C."/>
            <person name="Ezra D."/>
            <person name="Gonzalez J."/>
            <person name="Henrissat B."/>
            <person name="Kuo A."/>
            <person name="Liang C."/>
            <person name="Lipzen A."/>
            <person name="Lutzoni F."/>
            <person name="Magnuson J."/>
            <person name="Mondo S."/>
            <person name="Nolan M."/>
            <person name="Ohm R."/>
            <person name="Pangilinan J."/>
            <person name="Park H.-J."/>
            <person name="Ramirez L."/>
            <person name="Alfaro M."/>
            <person name="Sun H."/>
            <person name="Tritt A."/>
            <person name="Yoshinaga Y."/>
            <person name="Zwiers L.-H."/>
            <person name="Turgeon B."/>
            <person name="Goodwin S."/>
            <person name="Spatafora J."/>
            <person name="Crous P."/>
            <person name="Grigoriev I."/>
        </authorList>
    </citation>
    <scope>NUCLEOTIDE SEQUENCE</scope>
    <source>
        <strain evidence="2">CBS 379.55</strain>
    </source>
</reference>
<dbReference type="EMBL" id="ML986508">
    <property type="protein sequence ID" value="KAF2273689.1"/>
    <property type="molecule type" value="Genomic_DNA"/>
</dbReference>
<feature type="non-terminal residue" evidence="2">
    <location>
        <position position="405"/>
    </location>
</feature>
<dbReference type="OrthoDB" id="5302380at2759"/>
<proteinExistence type="predicted"/>
<gene>
    <name evidence="2" type="ORF">EI97DRAFT_352564</name>
</gene>
<keyword evidence="3" id="KW-1185">Reference proteome</keyword>
<dbReference type="RefSeq" id="XP_033651228.1">
    <property type="nucleotide sequence ID" value="XM_033794864.1"/>
</dbReference>
<organism evidence="2 3">
    <name type="scientific">Westerdykella ornata</name>
    <dbReference type="NCBI Taxonomy" id="318751"/>
    <lineage>
        <taxon>Eukaryota</taxon>
        <taxon>Fungi</taxon>
        <taxon>Dikarya</taxon>
        <taxon>Ascomycota</taxon>
        <taxon>Pezizomycotina</taxon>
        <taxon>Dothideomycetes</taxon>
        <taxon>Pleosporomycetidae</taxon>
        <taxon>Pleosporales</taxon>
        <taxon>Sporormiaceae</taxon>
        <taxon>Westerdykella</taxon>
    </lineage>
</organism>
<accession>A0A6A6JET5</accession>
<dbReference type="GeneID" id="54548039"/>
<name>A0A6A6JET5_WESOR</name>
<dbReference type="Proteomes" id="UP000800097">
    <property type="component" value="Unassembled WGS sequence"/>
</dbReference>
<evidence type="ECO:0000259" key="1">
    <source>
        <dbReference type="Pfam" id="PF26013"/>
    </source>
</evidence>
<protein>
    <recommendedName>
        <fullName evidence="1">DUF8004 domain-containing protein</fullName>
    </recommendedName>
</protein>
<dbReference type="PANTHER" id="PTHR39601:SF2">
    <property type="entry name" value="CHORIOGENIN HMINOR"/>
    <property type="match status" value="1"/>
</dbReference>